<sequence>MNLVYGIDPSTKTGLVGLDEQGRVHEAQEIHLTTGIYSTPSEIWAYSQKIIDLVPKRSLVAIEGFSFGSKGQGVSTQYGVGFALRFVLNNSGLTVLEATPSQVKKFATGKGNTKKDAMVLPIYRHWGFEHDSDNVRDAFVLAQIALSKLTGTTKARYQQEVLEAILEGPKTKKKKA</sequence>
<reference evidence="1 2" key="1">
    <citation type="submission" date="2021-03" db="EMBL/GenBank/DDBJ databases">
        <title>Genomic Encyclopedia of Type Strains, Phase IV (KMG-IV): sequencing the most valuable type-strain genomes for metagenomic binning, comparative biology and taxonomic classification.</title>
        <authorList>
            <person name="Goeker M."/>
        </authorList>
    </citation>
    <scope>NUCLEOTIDE SEQUENCE [LARGE SCALE GENOMIC DNA]</scope>
    <source>
        <strain evidence="1 2">DSM 21292</strain>
    </source>
</reference>
<proteinExistence type="predicted"/>
<dbReference type="EMBL" id="JAGIKV010000006">
    <property type="protein sequence ID" value="MBP2245319.1"/>
    <property type="molecule type" value="Genomic_DNA"/>
</dbReference>
<dbReference type="Gene3D" id="3.30.420.10">
    <property type="entry name" value="Ribonuclease H-like superfamily/Ribonuclease H"/>
    <property type="match status" value="1"/>
</dbReference>
<dbReference type="RefSeq" id="WP_211082099.1">
    <property type="nucleotide sequence ID" value="NZ_CBCSLC010000003.1"/>
</dbReference>
<dbReference type="InterPro" id="IPR012337">
    <property type="entry name" value="RNaseH-like_sf"/>
</dbReference>
<evidence type="ECO:0000313" key="1">
    <source>
        <dbReference type="EMBL" id="MBP2245319.1"/>
    </source>
</evidence>
<organism evidence="1 2">
    <name type="scientific">Paenibacillus xylanexedens</name>
    <dbReference type="NCBI Taxonomy" id="528191"/>
    <lineage>
        <taxon>Bacteria</taxon>
        <taxon>Bacillati</taxon>
        <taxon>Bacillota</taxon>
        <taxon>Bacilli</taxon>
        <taxon>Bacillales</taxon>
        <taxon>Paenibacillaceae</taxon>
        <taxon>Paenibacillus</taxon>
    </lineage>
</organism>
<gene>
    <name evidence="1" type="ORF">J2Z28_001937</name>
</gene>
<dbReference type="GO" id="GO:0016787">
    <property type="term" value="F:hydrolase activity"/>
    <property type="evidence" value="ECO:0007669"/>
    <property type="project" value="UniProtKB-KW"/>
</dbReference>
<dbReference type="EC" id="3.1.22.4" evidence="1"/>
<dbReference type="InterPro" id="IPR036397">
    <property type="entry name" value="RNaseH_sf"/>
</dbReference>
<accession>A0ABS4RR09</accession>
<comment type="caution">
    <text evidence="1">The sequence shown here is derived from an EMBL/GenBank/DDBJ whole genome shotgun (WGS) entry which is preliminary data.</text>
</comment>
<dbReference type="Proteomes" id="UP000810207">
    <property type="component" value="Unassembled WGS sequence"/>
</dbReference>
<dbReference type="SUPFAM" id="SSF53098">
    <property type="entry name" value="Ribonuclease H-like"/>
    <property type="match status" value="1"/>
</dbReference>
<evidence type="ECO:0000313" key="2">
    <source>
        <dbReference type="Proteomes" id="UP000810207"/>
    </source>
</evidence>
<keyword evidence="2" id="KW-1185">Reference proteome</keyword>
<protein>
    <submittedName>
        <fullName evidence="1">Crossover junction endodeoxyribonuclease RuvC</fullName>
        <ecNumber evidence="1">3.1.22.4</ecNumber>
    </submittedName>
</protein>
<name>A0ABS4RR09_PAEXY</name>
<keyword evidence="1" id="KW-0378">Hydrolase</keyword>